<keyword evidence="1" id="KW-0812">Transmembrane</keyword>
<comment type="caution">
    <text evidence="2">The sequence shown here is derived from an EMBL/GenBank/DDBJ whole genome shotgun (WGS) entry which is preliminary data.</text>
</comment>
<protein>
    <submittedName>
        <fullName evidence="2">Uncharacterized protein</fullName>
    </submittedName>
</protein>
<dbReference type="AlphaFoldDB" id="A0A1F7UPB5"/>
<sequence length="188" mass="21447">MPDQAPTEQENKRRNWFEKRQRLARLAQLREIRKLRDAGKTAHDIEQDPTKKPDIRLATTVAAAAKAIPYGIGTIMSWIIETVYIAPRRWAVKRNERDKEEAAFSAARVMGKQAGVKVYIAERHPKGFLGGFLEWVFGEGDYEFPGGLKFKPPLADYLHFFRSVFIIISLMIVTIIVFAAVSFVLNLI</sequence>
<organism evidence="2 3">
    <name type="scientific">Candidatus Uhrbacteria bacterium RIFCSPLOWO2_01_FULL_47_24</name>
    <dbReference type="NCBI Taxonomy" id="1802401"/>
    <lineage>
        <taxon>Bacteria</taxon>
        <taxon>Candidatus Uhriibacteriota</taxon>
    </lineage>
</organism>
<keyword evidence="1" id="KW-1133">Transmembrane helix</keyword>
<dbReference type="STRING" id="1802401.A3B21_02080"/>
<evidence type="ECO:0000313" key="2">
    <source>
        <dbReference type="EMBL" id="OGL80143.1"/>
    </source>
</evidence>
<name>A0A1F7UPB5_9BACT</name>
<evidence type="ECO:0000256" key="1">
    <source>
        <dbReference type="SAM" id="Phobius"/>
    </source>
</evidence>
<feature type="transmembrane region" description="Helical" evidence="1">
    <location>
        <begin position="160"/>
        <end position="185"/>
    </location>
</feature>
<gene>
    <name evidence="2" type="ORF">A3B21_02080</name>
</gene>
<reference evidence="2 3" key="1">
    <citation type="journal article" date="2016" name="Nat. Commun.">
        <title>Thousands of microbial genomes shed light on interconnected biogeochemical processes in an aquifer system.</title>
        <authorList>
            <person name="Anantharaman K."/>
            <person name="Brown C.T."/>
            <person name="Hug L.A."/>
            <person name="Sharon I."/>
            <person name="Castelle C.J."/>
            <person name="Probst A.J."/>
            <person name="Thomas B.C."/>
            <person name="Singh A."/>
            <person name="Wilkins M.J."/>
            <person name="Karaoz U."/>
            <person name="Brodie E.L."/>
            <person name="Williams K.H."/>
            <person name="Hubbard S.S."/>
            <person name="Banfield J.F."/>
        </authorList>
    </citation>
    <scope>NUCLEOTIDE SEQUENCE [LARGE SCALE GENOMIC DNA]</scope>
</reference>
<proteinExistence type="predicted"/>
<keyword evidence="1" id="KW-0472">Membrane</keyword>
<evidence type="ECO:0000313" key="3">
    <source>
        <dbReference type="Proteomes" id="UP000176897"/>
    </source>
</evidence>
<accession>A0A1F7UPB5</accession>
<dbReference type="Proteomes" id="UP000176897">
    <property type="component" value="Unassembled WGS sequence"/>
</dbReference>
<dbReference type="EMBL" id="MGEJ01000014">
    <property type="protein sequence ID" value="OGL80143.1"/>
    <property type="molecule type" value="Genomic_DNA"/>
</dbReference>